<comment type="similarity">
    <text evidence="3">Belongs to the metallo-beta-lactamase superfamily. Glyoxalase II family.</text>
</comment>
<dbReference type="SUPFAM" id="SSF56281">
    <property type="entry name" value="Metallo-hydrolase/oxidoreductase"/>
    <property type="match status" value="1"/>
</dbReference>
<keyword evidence="8" id="KW-0560">Oxidoreductase</keyword>
<dbReference type="GO" id="GO:0070813">
    <property type="term" value="P:hydrogen sulfide metabolic process"/>
    <property type="evidence" value="ECO:0007669"/>
    <property type="project" value="TreeGrafter"/>
</dbReference>
<evidence type="ECO:0000256" key="7">
    <source>
        <dbReference type="ARBA" id="ARBA00022990"/>
    </source>
</evidence>
<feature type="non-terminal residue" evidence="16">
    <location>
        <position position="1"/>
    </location>
</feature>
<evidence type="ECO:0000256" key="13">
    <source>
        <dbReference type="ARBA" id="ARBA00077964"/>
    </source>
</evidence>
<keyword evidence="5" id="KW-0809">Transit peptide</keyword>
<keyword evidence="9" id="KW-0408">Iron</keyword>
<feature type="region of interest" description="Disordered" evidence="14">
    <location>
        <begin position="1"/>
        <end position="24"/>
    </location>
</feature>
<organism evidence="16 17">
    <name type="scientific">Polarella glacialis</name>
    <name type="common">Dinoflagellate</name>
    <dbReference type="NCBI Taxonomy" id="89957"/>
    <lineage>
        <taxon>Eukaryota</taxon>
        <taxon>Sar</taxon>
        <taxon>Alveolata</taxon>
        <taxon>Dinophyceae</taxon>
        <taxon>Suessiales</taxon>
        <taxon>Suessiaceae</taxon>
        <taxon>Polarella</taxon>
    </lineage>
</organism>
<keyword evidence="6" id="KW-0223">Dioxygenase</keyword>
<dbReference type="Proteomes" id="UP000626109">
    <property type="component" value="Unassembled WGS sequence"/>
</dbReference>
<evidence type="ECO:0000256" key="10">
    <source>
        <dbReference type="ARBA" id="ARBA00023128"/>
    </source>
</evidence>
<dbReference type="FunFam" id="3.60.15.10:FF:000013">
    <property type="entry name" value="Persulfide dioxygenase ETHE1, mitochondrial"/>
    <property type="match status" value="1"/>
</dbReference>
<dbReference type="GO" id="GO:0005739">
    <property type="term" value="C:mitochondrion"/>
    <property type="evidence" value="ECO:0007669"/>
    <property type="project" value="UniProtKB-SubCell"/>
</dbReference>
<comment type="subcellular location">
    <subcellularLocation>
        <location evidence="2">Mitochondrion</location>
    </subcellularLocation>
</comment>
<evidence type="ECO:0000256" key="8">
    <source>
        <dbReference type="ARBA" id="ARBA00023002"/>
    </source>
</evidence>
<dbReference type="GO" id="GO:0046872">
    <property type="term" value="F:metal ion binding"/>
    <property type="evidence" value="ECO:0007669"/>
    <property type="project" value="UniProtKB-KW"/>
</dbReference>
<evidence type="ECO:0000256" key="4">
    <source>
        <dbReference type="ARBA" id="ARBA00022723"/>
    </source>
</evidence>
<evidence type="ECO:0000256" key="6">
    <source>
        <dbReference type="ARBA" id="ARBA00022964"/>
    </source>
</evidence>
<name>A0A813JII2_POLGL</name>
<evidence type="ECO:0000256" key="5">
    <source>
        <dbReference type="ARBA" id="ARBA00022946"/>
    </source>
</evidence>
<accession>A0A813JII2</accession>
<evidence type="ECO:0000256" key="3">
    <source>
        <dbReference type="ARBA" id="ARBA00006759"/>
    </source>
</evidence>
<evidence type="ECO:0000256" key="9">
    <source>
        <dbReference type="ARBA" id="ARBA00023004"/>
    </source>
</evidence>
<dbReference type="SMART" id="SM00849">
    <property type="entry name" value="Lactamase_B"/>
    <property type="match status" value="1"/>
</dbReference>
<dbReference type="GO" id="GO:0006749">
    <property type="term" value="P:glutathione metabolic process"/>
    <property type="evidence" value="ECO:0007669"/>
    <property type="project" value="InterPro"/>
</dbReference>
<dbReference type="EMBL" id="CAJNNW010026082">
    <property type="protein sequence ID" value="CAE8682561.1"/>
    <property type="molecule type" value="Genomic_DNA"/>
</dbReference>
<gene>
    <name evidence="16" type="ORF">PGLA2088_LOCUS23014</name>
</gene>
<dbReference type="GO" id="GO:0050313">
    <property type="term" value="F:sulfur dioxygenase activity"/>
    <property type="evidence" value="ECO:0007669"/>
    <property type="project" value="UniProtKB-EC"/>
</dbReference>
<keyword evidence="7" id="KW-0007">Acetylation</keyword>
<dbReference type="EC" id="1.13.11.18" evidence="12"/>
<comment type="cofactor">
    <cofactor evidence="1">
        <name>Fe(2+)</name>
        <dbReference type="ChEBI" id="CHEBI:29033"/>
    </cofactor>
</comment>
<dbReference type="InterPro" id="IPR029021">
    <property type="entry name" value="Prot-tyrosine_phosphatase-like"/>
</dbReference>
<evidence type="ECO:0000256" key="14">
    <source>
        <dbReference type="SAM" id="MobiDB-lite"/>
    </source>
</evidence>
<keyword evidence="10" id="KW-0496">Mitochondrion</keyword>
<evidence type="ECO:0000313" key="16">
    <source>
        <dbReference type="EMBL" id="CAE8682561.1"/>
    </source>
</evidence>
<dbReference type="InterPro" id="IPR051682">
    <property type="entry name" value="Mito_Persulfide_Diox"/>
</dbReference>
<dbReference type="InterPro" id="IPR036866">
    <property type="entry name" value="RibonucZ/Hydroxyglut_hydro"/>
</dbReference>
<evidence type="ECO:0000256" key="1">
    <source>
        <dbReference type="ARBA" id="ARBA00001954"/>
    </source>
</evidence>
<dbReference type="InterPro" id="IPR044528">
    <property type="entry name" value="POD-like_MBL-fold"/>
</dbReference>
<feature type="domain" description="Metallo-beta-lactamase" evidence="15">
    <location>
        <begin position="268"/>
        <end position="435"/>
    </location>
</feature>
<evidence type="ECO:0000259" key="15">
    <source>
        <dbReference type="SMART" id="SM00849"/>
    </source>
</evidence>
<evidence type="ECO:0000313" key="17">
    <source>
        <dbReference type="Proteomes" id="UP000626109"/>
    </source>
</evidence>
<dbReference type="PANTHER" id="PTHR43084:SF1">
    <property type="entry name" value="PERSULFIDE DIOXYGENASE ETHE1, MITOCHONDRIAL"/>
    <property type="match status" value="1"/>
</dbReference>
<proteinExistence type="inferred from homology"/>
<sequence>SVFKVRKTSQQTRKDPSPRSSNMDGFSAEICRRIKVVLQGRTDSAQSDTVPAAAVELAPSMDASSTVTMKQELADSAQSDMALTAAVELSLAALGAQVPAQPGDVLLCGRMADVAAEQLSQRCKCWVNMLADHEVTSSDDASFKVMSDRAGEGLVVKRLSWAGPKDEEGGLKLVEALDSLPRPLVLQCASGNRAGAILLLWLARQRGYSAASAQQLAEDLDLKFFTRCATCGPVRDWVLGHLPSGTEPMKQQKTEGAVVHQLFDPVTSTFTYLIGCRTSGKALLLDPVLEQKARDLSMVDELGFKLQYVLNTHVHADHVTSGGQIRKLRPEVETIIAESSGAKADKLVKHGDTIEVGKIKLEVRATPGHTTGCLTYILRDTQPGGVSTMAFTGDAVLIRGCGRTDFQAGSAEQLYDSVHSQIFSLPDDTLIYPGHDYKGRNVSTVGEEKQYNSRLTKSKEEFVKIMGELGLPYPKKIDIAVPSNMVCGVQD</sequence>
<evidence type="ECO:0000256" key="2">
    <source>
        <dbReference type="ARBA" id="ARBA00004173"/>
    </source>
</evidence>
<dbReference type="PANTHER" id="PTHR43084">
    <property type="entry name" value="PERSULFIDE DIOXYGENASE ETHE1"/>
    <property type="match status" value="1"/>
</dbReference>
<comment type="catalytic activity">
    <reaction evidence="11">
        <text>S-sulfanylglutathione + O2 + H2O = sulfite + glutathione + 2 H(+)</text>
        <dbReference type="Rhea" id="RHEA:12981"/>
        <dbReference type="ChEBI" id="CHEBI:15377"/>
        <dbReference type="ChEBI" id="CHEBI:15378"/>
        <dbReference type="ChEBI" id="CHEBI:15379"/>
        <dbReference type="ChEBI" id="CHEBI:17359"/>
        <dbReference type="ChEBI" id="CHEBI:57925"/>
        <dbReference type="ChEBI" id="CHEBI:58905"/>
        <dbReference type="EC" id="1.13.11.18"/>
    </reaction>
</comment>
<evidence type="ECO:0000256" key="12">
    <source>
        <dbReference type="ARBA" id="ARBA00066686"/>
    </source>
</evidence>
<dbReference type="InterPro" id="IPR001279">
    <property type="entry name" value="Metallo-B-lactamas"/>
</dbReference>
<reference evidence="16" key="1">
    <citation type="submission" date="2021-02" db="EMBL/GenBank/DDBJ databases">
        <authorList>
            <person name="Dougan E. K."/>
            <person name="Rhodes N."/>
            <person name="Thang M."/>
            <person name="Chan C."/>
        </authorList>
    </citation>
    <scope>NUCLEOTIDE SEQUENCE</scope>
</reference>
<protein>
    <recommendedName>
        <fullName evidence="12">persulfide dioxygenase</fullName>
        <ecNumber evidence="12">1.13.11.18</ecNumber>
    </recommendedName>
    <alternativeName>
        <fullName evidence="13">Sulfur dioxygenase ETHE1</fullName>
    </alternativeName>
</protein>
<dbReference type="CDD" id="cd07724">
    <property type="entry name" value="POD-like_MBL-fold"/>
    <property type="match status" value="1"/>
</dbReference>
<evidence type="ECO:0000256" key="11">
    <source>
        <dbReference type="ARBA" id="ARBA00050990"/>
    </source>
</evidence>
<dbReference type="Gene3D" id="3.90.190.10">
    <property type="entry name" value="Protein tyrosine phosphatase superfamily"/>
    <property type="match status" value="1"/>
</dbReference>
<dbReference type="Gene3D" id="3.60.15.10">
    <property type="entry name" value="Ribonuclease Z/Hydroxyacylglutathione hydrolase-like"/>
    <property type="match status" value="1"/>
</dbReference>
<dbReference type="Pfam" id="PF00753">
    <property type="entry name" value="Lactamase_B"/>
    <property type="match status" value="1"/>
</dbReference>
<comment type="caution">
    <text evidence="16">The sequence shown here is derived from an EMBL/GenBank/DDBJ whole genome shotgun (WGS) entry which is preliminary data.</text>
</comment>
<dbReference type="AlphaFoldDB" id="A0A813JII2"/>
<keyword evidence="4" id="KW-0479">Metal-binding</keyword>